<name>A0A5R8KDE9_9BACT</name>
<dbReference type="Proteomes" id="UP000306196">
    <property type="component" value="Unassembled WGS sequence"/>
</dbReference>
<dbReference type="SUPFAM" id="SSF54001">
    <property type="entry name" value="Cysteine proteinases"/>
    <property type="match status" value="1"/>
</dbReference>
<keyword evidence="3" id="KW-1185">Reference proteome</keyword>
<gene>
    <name evidence="2" type="ORF">FEM03_13175</name>
</gene>
<reference evidence="2 3" key="1">
    <citation type="submission" date="2019-05" db="EMBL/GenBank/DDBJ databases">
        <title>Verrucobacter flavum gen. nov., sp. nov. a new member of the family Verrucomicrobiaceae.</title>
        <authorList>
            <person name="Szuroczki S."/>
            <person name="Abbaszade G."/>
            <person name="Szabo A."/>
            <person name="Felfoldi T."/>
            <person name="Schumann P."/>
            <person name="Boka K."/>
            <person name="Keki Z."/>
            <person name="Toumi M."/>
            <person name="Toth E."/>
        </authorList>
    </citation>
    <scope>NUCLEOTIDE SEQUENCE [LARGE SCALE GENOMIC DNA]</scope>
    <source>
        <strain evidence="2 3">MG-N-17</strain>
    </source>
</reference>
<feature type="region of interest" description="Disordered" evidence="1">
    <location>
        <begin position="148"/>
        <end position="172"/>
    </location>
</feature>
<evidence type="ECO:0000313" key="2">
    <source>
        <dbReference type="EMBL" id="TLD70338.1"/>
    </source>
</evidence>
<protein>
    <submittedName>
        <fullName evidence="2">Peptidoglycan endopeptidase</fullName>
    </submittedName>
</protein>
<sequence length="172" mass="18255">MLPVLAVLLLSNCSSGHTGIASKSKPKGNYQYQFVYGRSVILRGRVAVAPQSAPDAVKRAVAAGNRLQGKPYIYGGGHRNLENAPGYDCSSTTSYMLNHAGLMTGTTTSGSFMTYGKPGPGKWITIYAKRGHVFSTIGGLRLDTGYGGGDGPRWHTSPRPAKGFVMRHPPGL</sequence>
<proteinExistence type="predicted"/>
<accession>A0A5R8KDE9</accession>
<dbReference type="OrthoDB" id="5243658at2"/>
<dbReference type="EMBL" id="VAUV01000009">
    <property type="protein sequence ID" value="TLD70338.1"/>
    <property type="molecule type" value="Genomic_DNA"/>
</dbReference>
<evidence type="ECO:0000313" key="3">
    <source>
        <dbReference type="Proteomes" id="UP000306196"/>
    </source>
</evidence>
<comment type="caution">
    <text evidence="2">The sequence shown here is derived from an EMBL/GenBank/DDBJ whole genome shotgun (WGS) entry which is preliminary data.</text>
</comment>
<dbReference type="Gene3D" id="3.90.1720.10">
    <property type="entry name" value="endopeptidase domain like (from Nostoc punctiforme)"/>
    <property type="match status" value="1"/>
</dbReference>
<dbReference type="InterPro" id="IPR038765">
    <property type="entry name" value="Papain-like_cys_pep_sf"/>
</dbReference>
<organism evidence="2 3">
    <name type="scientific">Phragmitibacter flavus</name>
    <dbReference type="NCBI Taxonomy" id="2576071"/>
    <lineage>
        <taxon>Bacteria</taxon>
        <taxon>Pseudomonadati</taxon>
        <taxon>Verrucomicrobiota</taxon>
        <taxon>Verrucomicrobiia</taxon>
        <taxon>Verrucomicrobiales</taxon>
        <taxon>Verrucomicrobiaceae</taxon>
        <taxon>Phragmitibacter</taxon>
    </lineage>
</organism>
<evidence type="ECO:0000256" key="1">
    <source>
        <dbReference type="SAM" id="MobiDB-lite"/>
    </source>
</evidence>
<dbReference type="AlphaFoldDB" id="A0A5R8KDE9"/>